<organism evidence="1 2">
    <name type="scientific">Sideroxyarcus emersonii</name>
    <dbReference type="NCBI Taxonomy" id="2764705"/>
    <lineage>
        <taxon>Bacteria</taxon>
        <taxon>Pseudomonadati</taxon>
        <taxon>Pseudomonadota</taxon>
        <taxon>Betaproteobacteria</taxon>
        <taxon>Nitrosomonadales</taxon>
        <taxon>Gallionellaceae</taxon>
        <taxon>Sideroxyarcus</taxon>
    </lineage>
</organism>
<dbReference type="PANTHER" id="PTHR36452">
    <property type="entry name" value="CHROMOSOME 12, WHOLE GENOME SHOTGUN SEQUENCE"/>
    <property type="match status" value="1"/>
</dbReference>
<dbReference type="Proteomes" id="UP001320326">
    <property type="component" value="Chromosome"/>
</dbReference>
<dbReference type="AlphaFoldDB" id="A0AAN2BZW5"/>
<dbReference type="EMBL" id="AP023423">
    <property type="protein sequence ID" value="BCK88222.1"/>
    <property type="molecule type" value="Genomic_DNA"/>
</dbReference>
<dbReference type="PIRSF" id="PIRSF028451">
    <property type="entry name" value="UCP028451"/>
    <property type="match status" value="1"/>
</dbReference>
<sequence length="228" mass="26180">MSERYFTKQTFSFLAALAENNEREWFAAHQQDYEDFVRTPALDLISDMSDEMPAISRHFLAQPKKVGGSLMRIHRDTRFSRDKTPYKTNIGIQFRHEADKDIHAPGYYLHIEPGECFVAIGLWHPDADALFKIREAIVQNGDAWVAARDDKTFNRHFTLEGDVLANAPRGFAKNHALVEDLKRKDFIGLASLSEATATSKNLRPQVVERFRQAAPYMSFLCKALELRF</sequence>
<dbReference type="PANTHER" id="PTHR36452:SF1">
    <property type="entry name" value="DUF2461 DOMAIN-CONTAINING PROTEIN"/>
    <property type="match status" value="1"/>
</dbReference>
<dbReference type="Pfam" id="PF09365">
    <property type="entry name" value="DUF2461"/>
    <property type="match status" value="1"/>
</dbReference>
<dbReference type="NCBIfam" id="TIGR02453">
    <property type="entry name" value="TIGR02453 family protein"/>
    <property type="match status" value="1"/>
</dbReference>
<dbReference type="InterPro" id="IPR015996">
    <property type="entry name" value="UCP028451"/>
</dbReference>
<dbReference type="KEGG" id="seme:MIZ01_2023"/>
<dbReference type="InterPro" id="IPR012808">
    <property type="entry name" value="CHP02453"/>
</dbReference>
<accession>A0AAN2BZW5</accession>
<evidence type="ECO:0008006" key="3">
    <source>
        <dbReference type="Google" id="ProtNLM"/>
    </source>
</evidence>
<evidence type="ECO:0000313" key="1">
    <source>
        <dbReference type="EMBL" id="BCK88222.1"/>
    </source>
</evidence>
<gene>
    <name evidence="1" type="ORF">MIZ01_2023</name>
</gene>
<name>A0AAN2BZW5_9PROT</name>
<proteinExistence type="predicted"/>
<evidence type="ECO:0000313" key="2">
    <source>
        <dbReference type="Proteomes" id="UP001320326"/>
    </source>
</evidence>
<dbReference type="RefSeq" id="WP_237246755.1">
    <property type="nucleotide sequence ID" value="NZ_AP023423.1"/>
</dbReference>
<keyword evidence="2" id="KW-1185">Reference proteome</keyword>
<reference evidence="1 2" key="1">
    <citation type="journal article" date="2022" name="Int. J. Syst. Evol. Microbiol.">
        <title>&lt;i&gt;Sideroxyarcus emersonii&lt;/i&gt; gen. nov. sp. nov., a neutrophilic, microaerobic iron- and thiosulfate-oxidizing bacterium isolated from iron-rich wetland sediment.</title>
        <authorList>
            <person name="Kato S."/>
            <person name="Itoh T."/>
            <person name="Iino T."/>
            <person name="Ohkuma M."/>
        </authorList>
    </citation>
    <scope>NUCLEOTIDE SEQUENCE [LARGE SCALE GENOMIC DNA]</scope>
    <source>
        <strain evidence="1 2">MIZ01</strain>
    </source>
</reference>
<protein>
    <recommendedName>
        <fullName evidence="3">TIGR02453 family protein</fullName>
    </recommendedName>
</protein>